<feature type="transmembrane region" description="Helical" evidence="7">
    <location>
        <begin position="7"/>
        <end position="30"/>
    </location>
</feature>
<dbReference type="Pfam" id="PF13839">
    <property type="entry name" value="PC-Esterase"/>
    <property type="match status" value="1"/>
</dbReference>
<dbReference type="GO" id="GO:0016413">
    <property type="term" value="F:O-acetyltransferase activity"/>
    <property type="evidence" value="ECO:0007669"/>
    <property type="project" value="InterPro"/>
</dbReference>
<reference evidence="10 11" key="1">
    <citation type="journal article" date="2023" name="Hortic Res">
        <title>Pangenome of water caltrop reveals structural variations and asymmetric subgenome divergence after allopolyploidization.</title>
        <authorList>
            <person name="Zhang X."/>
            <person name="Chen Y."/>
            <person name="Wang L."/>
            <person name="Yuan Y."/>
            <person name="Fang M."/>
            <person name="Shi L."/>
            <person name="Lu R."/>
            <person name="Comes H.P."/>
            <person name="Ma Y."/>
            <person name="Chen Y."/>
            <person name="Huang G."/>
            <person name="Zhou Y."/>
            <person name="Zheng Z."/>
            <person name="Qiu Y."/>
        </authorList>
    </citation>
    <scope>NUCLEOTIDE SEQUENCE [LARGE SCALE GENOMIC DNA]</scope>
    <source>
        <tissue evidence="10">Roots</tissue>
    </source>
</reference>
<feature type="domain" description="Trichome birefringence-like C-terminal" evidence="8">
    <location>
        <begin position="136"/>
        <end position="403"/>
    </location>
</feature>
<evidence type="ECO:0000256" key="4">
    <source>
        <dbReference type="ARBA" id="ARBA00022968"/>
    </source>
</evidence>
<comment type="caution">
    <text evidence="10">The sequence shown here is derived from an EMBL/GenBank/DDBJ whole genome shotgun (WGS) entry which is preliminary data.</text>
</comment>
<evidence type="ECO:0008006" key="12">
    <source>
        <dbReference type="Google" id="ProtNLM"/>
    </source>
</evidence>
<dbReference type="InterPro" id="IPR029962">
    <property type="entry name" value="TBL"/>
</dbReference>
<dbReference type="EMBL" id="JAXIOK010000009">
    <property type="protein sequence ID" value="KAK4761402.1"/>
    <property type="molecule type" value="Genomic_DNA"/>
</dbReference>
<sequence length="408" mass="46380">MSKGGQRFGVVTIFFFFFFFFLVIVILPILTCAVHGFPDGGGSVLEETRGRRMIISATATATATGRKQKQLPKQQAQEGGTRCNVFQGSWVYDSSYPMYDTTTACPFIRKEFDCLKFGRPDRDYLRYRWQPSACTLPRFNAKDFLNRMRGKRIMYIGDSLSLNNWQSLVCLLYAGVPNSNITRPRQSNATMTTFTFEDYGVSVIIFHSLHLVDIQRESIGRVMKLDSIKDGALWKTMDVLVFNTWLWWPVKGPRQQWDYIQEGEKVSEDMDRMEAFHKAMMTWAKWVDAEVDVASTRVFFQGISPSHYNGTEWNEPGLTNCARETKPISGSTRSQSDDSPAAMAVVKQVLSSIKKPVSLLDITAMSQLRKDAHPSSYNAFKGMDCTHWCIAGLPDAWNQILYRELAAA</sequence>
<evidence type="ECO:0000259" key="8">
    <source>
        <dbReference type="Pfam" id="PF13839"/>
    </source>
</evidence>
<dbReference type="InterPro" id="IPR026057">
    <property type="entry name" value="TBL_C"/>
</dbReference>
<dbReference type="Proteomes" id="UP001345219">
    <property type="component" value="Chromosome 23"/>
</dbReference>
<gene>
    <name evidence="10" type="ORF">SAY87_029286</name>
</gene>
<evidence type="ECO:0000259" key="9">
    <source>
        <dbReference type="Pfam" id="PF14416"/>
    </source>
</evidence>
<evidence type="ECO:0000256" key="5">
    <source>
        <dbReference type="ARBA" id="ARBA00022989"/>
    </source>
</evidence>
<keyword evidence="3 7" id="KW-0812">Transmembrane</keyword>
<evidence type="ECO:0000256" key="3">
    <source>
        <dbReference type="ARBA" id="ARBA00022692"/>
    </source>
</evidence>
<comment type="subcellular location">
    <subcellularLocation>
        <location evidence="1">Membrane</location>
        <topology evidence="1">Single-pass membrane protein</topology>
    </subcellularLocation>
</comment>
<proteinExistence type="inferred from homology"/>
<evidence type="ECO:0000313" key="11">
    <source>
        <dbReference type="Proteomes" id="UP001345219"/>
    </source>
</evidence>
<feature type="domain" description="Trichome birefringence-like N-terminal" evidence="9">
    <location>
        <begin position="82"/>
        <end position="134"/>
    </location>
</feature>
<protein>
    <recommendedName>
        <fullName evidence="12">Trichome birefringence-like N-terminal domain-containing protein</fullName>
    </recommendedName>
</protein>
<dbReference type="PANTHER" id="PTHR32285">
    <property type="entry name" value="PROTEIN TRICHOME BIREFRINGENCE-LIKE 9-RELATED"/>
    <property type="match status" value="1"/>
</dbReference>
<keyword evidence="6 7" id="KW-0472">Membrane</keyword>
<dbReference type="GO" id="GO:0016020">
    <property type="term" value="C:membrane"/>
    <property type="evidence" value="ECO:0007669"/>
    <property type="project" value="UniProtKB-SubCell"/>
</dbReference>
<dbReference type="AlphaFoldDB" id="A0AAN7Q8H5"/>
<organism evidence="10 11">
    <name type="scientific">Trapa incisa</name>
    <dbReference type="NCBI Taxonomy" id="236973"/>
    <lineage>
        <taxon>Eukaryota</taxon>
        <taxon>Viridiplantae</taxon>
        <taxon>Streptophyta</taxon>
        <taxon>Embryophyta</taxon>
        <taxon>Tracheophyta</taxon>
        <taxon>Spermatophyta</taxon>
        <taxon>Magnoliopsida</taxon>
        <taxon>eudicotyledons</taxon>
        <taxon>Gunneridae</taxon>
        <taxon>Pentapetalae</taxon>
        <taxon>rosids</taxon>
        <taxon>malvids</taxon>
        <taxon>Myrtales</taxon>
        <taxon>Lythraceae</taxon>
        <taxon>Trapa</taxon>
    </lineage>
</organism>
<evidence type="ECO:0000313" key="10">
    <source>
        <dbReference type="EMBL" id="KAK4761402.1"/>
    </source>
</evidence>
<keyword evidence="5 7" id="KW-1133">Transmembrane helix</keyword>
<comment type="similarity">
    <text evidence="2">Belongs to the PC-esterase family. TBL subfamily.</text>
</comment>
<dbReference type="InterPro" id="IPR025846">
    <property type="entry name" value="TBL_N"/>
</dbReference>
<evidence type="ECO:0000256" key="6">
    <source>
        <dbReference type="ARBA" id="ARBA00023136"/>
    </source>
</evidence>
<evidence type="ECO:0000256" key="2">
    <source>
        <dbReference type="ARBA" id="ARBA00007727"/>
    </source>
</evidence>
<evidence type="ECO:0000256" key="7">
    <source>
        <dbReference type="SAM" id="Phobius"/>
    </source>
</evidence>
<accession>A0AAN7Q8H5</accession>
<name>A0AAN7Q8H5_9MYRT</name>
<keyword evidence="11" id="KW-1185">Reference proteome</keyword>
<evidence type="ECO:0000256" key="1">
    <source>
        <dbReference type="ARBA" id="ARBA00004167"/>
    </source>
</evidence>
<dbReference type="Pfam" id="PF14416">
    <property type="entry name" value="PMR5N"/>
    <property type="match status" value="1"/>
</dbReference>
<dbReference type="GO" id="GO:0005794">
    <property type="term" value="C:Golgi apparatus"/>
    <property type="evidence" value="ECO:0007669"/>
    <property type="project" value="TreeGrafter"/>
</dbReference>
<keyword evidence="4" id="KW-0735">Signal-anchor</keyword>
<dbReference type="PANTHER" id="PTHR32285:SF36">
    <property type="entry name" value="PROTEIN TRICHOME BIREFRINGENCE-LIKE 38"/>
    <property type="match status" value="1"/>
</dbReference>